<name>A0A934UKP5_9FLAO</name>
<evidence type="ECO:0000313" key="2">
    <source>
        <dbReference type="EMBL" id="MBK0371192.1"/>
    </source>
</evidence>
<sequence length="175" mass="19303">MINEIVKKNGITFGVIMGVVSALLTSAIYAIDLKLFTSWWLGIVTILFYIVIAIVLLNKTKKEIGFFSYKDAFTTYFISALVAVIITTLFNILLFNVIDPGAKDTLNEIVVKYTVEMMQKFNAPAASINETIAKMKDNDQYSVGNLLKGAASNLVISAIFGLIMAAIFKSRTPQE</sequence>
<reference evidence="2" key="1">
    <citation type="submission" date="2020-12" db="EMBL/GenBank/DDBJ databases">
        <title>Bacterial novel species Flavobacterium sp. SE-1-e isolated from soil.</title>
        <authorList>
            <person name="Jung H.-Y."/>
        </authorList>
    </citation>
    <scope>NUCLEOTIDE SEQUENCE</scope>
    <source>
        <strain evidence="2">SE-1-e</strain>
    </source>
</reference>
<feature type="transmembrane region" description="Helical" evidence="1">
    <location>
        <begin position="77"/>
        <end position="98"/>
    </location>
</feature>
<keyword evidence="1" id="KW-1133">Transmembrane helix</keyword>
<protein>
    <submittedName>
        <fullName evidence="2">DUF4199 domain-containing protein</fullName>
    </submittedName>
</protein>
<accession>A0A934UKP5</accession>
<organism evidence="2 3">
    <name type="scientific">Flavobacterium agrisoli</name>
    <dbReference type="NCBI Taxonomy" id="2793066"/>
    <lineage>
        <taxon>Bacteria</taxon>
        <taxon>Pseudomonadati</taxon>
        <taxon>Bacteroidota</taxon>
        <taxon>Flavobacteriia</taxon>
        <taxon>Flavobacteriales</taxon>
        <taxon>Flavobacteriaceae</taxon>
        <taxon>Flavobacterium</taxon>
    </lineage>
</organism>
<feature type="transmembrane region" description="Helical" evidence="1">
    <location>
        <begin position="12"/>
        <end position="31"/>
    </location>
</feature>
<feature type="transmembrane region" description="Helical" evidence="1">
    <location>
        <begin position="150"/>
        <end position="168"/>
    </location>
</feature>
<gene>
    <name evidence="2" type="ORF">I5M07_15280</name>
</gene>
<evidence type="ECO:0000256" key="1">
    <source>
        <dbReference type="SAM" id="Phobius"/>
    </source>
</evidence>
<dbReference type="AlphaFoldDB" id="A0A934UKP5"/>
<keyword evidence="1" id="KW-0812">Transmembrane</keyword>
<evidence type="ECO:0000313" key="3">
    <source>
        <dbReference type="Proteomes" id="UP000609172"/>
    </source>
</evidence>
<dbReference type="EMBL" id="JAEHFV010000009">
    <property type="protein sequence ID" value="MBK0371192.1"/>
    <property type="molecule type" value="Genomic_DNA"/>
</dbReference>
<keyword evidence="3" id="KW-1185">Reference proteome</keyword>
<comment type="caution">
    <text evidence="2">The sequence shown here is derived from an EMBL/GenBank/DDBJ whole genome shotgun (WGS) entry which is preliminary data.</text>
</comment>
<dbReference type="RefSeq" id="WP_200107316.1">
    <property type="nucleotide sequence ID" value="NZ_JAEHFV010000009.1"/>
</dbReference>
<dbReference type="InterPro" id="IPR025250">
    <property type="entry name" value="DUF4199"/>
</dbReference>
<dbReference type="Proteomes" id="UP000609172">
    <property type="component" value="Unassembled WGS sequence"/>
</dbReference>
<dbReference type="Pfam" id="PF13858">
    <property type="entry name" value="DUF4199"/>
    <property type="match status" value="1"/>
</dbReference>
<keyword evidence="1" id="KW-0472">Membrane</keyword>
<feature type="transmembrane region" description="Helical" evidence="1">
    <location>
        <begin position="37"/>
        <end position="57"/>
    </location>
</feature>
<proteinExistence type="predicted"/>